<dbReference type="SUPFAM" id="SSF53955">
    <property type="entry name" value="Lysozyme-like"/>
    <property type="match status" value="1"/>
</dbReference>
<evidence type="ECO:0000313" key="4">
    <source>
        <dbReference type="Proteomes" id="UP000664844"/>
    </source>
</evidence>
<dbReference type="Gene3D" id="1.10.530.10">
    <property type="match status" value="1"/>
</dbReference>
<evidence type="ECO:0000313" key="3">
    <source>
        <dbReference type="EMBL" id="MBO0349177.1"/>
    </source>
</evidence>
<dbReference type="InterPro" id="IPR023346">
    <property type="entry name" value="Lysozyme-like_dom_sf"/>
</dbReference>
<dbReference type="EMBL" id="JAFLQW010000236">
    <property type="protein sequence ID" value="MBO0349177.1"/>
    <property type="molecule type" value="Genomic_DNA"/>
</dbReference>
<dbReference type="RefSeq" id="WP_207087711.1">
    <property type="nucleotide sequence ID" value="NZ_JAFLQW010000236.1"/>
</dbReference>
<gene>
    <name evidence="3" type="ORF">J0895_08685</name>
</gene>
<reference evidence="3 4" key="1">
    <citation type="submission" date="2021-03" db="EMBL/GenBank/DDBJ databases">
        <title>Metabolic Capacity of the Antarctic Cyanobacterium Phormidium pseudopriestleyi that Sustains Oxygenic Photosynthesis in the Presence of Hydrogen Sulfide.</title>
        <authorList>
            <person name="Lumian J.E."/>
            <person name="Jungblut A.D."/>
            <person name="Dillon M.L."/>
            <person name="Hawes I."/>
            <person name="Doran P.T."/>
            <person name="Mackey T.J."/>
            <person name="Dick G.J."/>
            <person name="Grettenberger C.L."/>
            <person name="Sumner D.Y."/>
        </authorList>
    </citation>
    <scope>NUCLEOTIDE SEQUENCE [LARGE SCALE GENOMIC DNA]</scope>
    <source>
        <strain evidence="3 4">FRX01</strain>
    </source>
</reference>
<keyword evidence="4" id="KW-1185">Reference proteome</keyword>
<organism evidence="3 4">
    <name type="scientific">Phormidium pseudopriestleyi FRX01</name>
    <dbReference type="NCBI Taxonomy" id="1759528"/>
    <lineage>
        <taxon>Bacteria</taxon>
        <taxon>Bacillati</taxon>
        <taxon>Cyanobacteriota</taxon>
        <taxon>Cyanophyceae</taxon>
        <taxon>Oscillatoriophycideae</taxon>
        <taxon>Oscillatoriales</taxon>
        <taxon>Oscillatoriaceae</taxon>
        <taxon>Phormidium</taxon>
    </lineage>
</organism>
<sequence length="350" mass="39157">MNQDTLKTQIPPDREAIQLWLQQQPPHQRRDRRLWVKEFLAFVGKPLAVVNLVDVRAFAQTLAARRIPPEQAQARLSVIKSLFAYWYRQGQLPVNIPLQHWPKVRVKGQSPPGSAIFTGMLSHLESTLRQRFGRRSRKPATRQKQAAFWGGVCLAGVALAIPAHFNSPAETTEEITLSQPAPQVRRQTVASLKAAHVQAFLDTIAWAEGTAGPNAYRMQFTGTKFSSFQDHPREIKCGSSYGSRLCSDAAGKYQFLSTTWDRMAKKIGAADFSPANQDRAAIALLDEYGVLEDIEAGSFSYAVIQLIPVWPSLQDVGNGDLARAIAQLEQVYQQQLRKHSLQQAAFRKKN</sequence>
<comment type="caution">
    <text evidence="3">The sequence shown here is derived from an EMBL/GenBank/DDBJ whole genome shotgun (WGS) entry which is preliminary data.</text>
</comment>
<proteinExistence type="predicted"/>
<accession>A0ABS3FPY0</accession>
<feature type="domain" description="Core-binding (CB)" evidence="2">
    <location>
        <begin position="11"/>
        <end position="87"/>
    </location>
</feature>
<evidence type="ECO:0000256" key="1">
    <source>
        <dbReference type="PROSITE-ProRule" id="PRU01248"/>
    </source>
</evidence>
<name>A0ABS3FPY0_9CYAN</name>
<keyword evidence="1" id="KW-0238">DNA-binding</keyword>
<evidence type="ECO:0000259" key="2">
    <source>
        <dbReference type="PROSITE" id="PS51900"/>
    </source>
</evidence>
<protein>
    <recommendedName>
        <fullName evidence="2">Core-binding (CB) domain-containing protein</fullName>
    </recommendedName>
</protein>
<dbReference type="Proteomes" id="UP000664844">
    <property type="component" value="Unassembled WGS sequence"/>
</dbReference>
<dbReference type="PROSITE" id="PS51900">
    <property type="entry name" value="CB"/>
    <property type="match status" value="1"/>
</dbReference>
<dbReference type="CDD" id="cd00736">
    <property type="entry name" value="lambda_lys-like"/>
    <property type="match status" value="1"/>
</dbReference>
<dbReference type="InterPro" id="IPR044068">
    <property type="entry name" value="CB"/>
</dbReference>